<name>A0A1I7XUJ9_HETBA</name>
<accession>A0A1I7XUJ9</accession>
<proteinExistence type="predicted"/>
<evidence type="ECO:0000313" key="1">
    <source>
        <dbReference type="Proteomes" id="UP000095283"/>
    </source>
</evidence>
<dbReference type="WBParaSite" id="Hba_21429">
    <property type="protein sequence ID" value="Hba_21429"/>
    <property type="gene ID" value="Hba_21429"/>
</dbReference>
<evidence type="ECO:0000313" key="2">
    <source>
        <dbReference type="WBParaSite" id="Hba_21429"/>
    </source>
</evidence>
<dbReference type="Proteomes" id="UP000095283">
    <property type="component" value="Unplaced"/>
</dbReference>
<protein>
    <submittedName>
        <fullName evidence="2">Uncharacterized protein</fullName>
    </submittedName>
</protein>
<keyword evidence="1" id="KW-1185">Reference proteome</keyword>
<reference evidence="2" key="1">
    <citation type="submission" date="2016-11" db="UniProtKB">
        <authorList>
            <consortium name="WormBaseParasite"/>
        </authorList>
    </citation>
    <scope>IDENTIFICATION</scope>
</reference>
<sequence length="69" mass="7645">MSSEESNTPTKNENLQDLSPTFNFALNHRILPLCAVSAKVVPEEKETLIAVTVSNKVILKGELLKHSRL</sequence>
<dbReference type="AlphaFoldDB" id="A0A1I7XUJ9"/>
<organism evidence="1 2">
    <name type="scientific">Heterorhabditis bacteriophora</name>
    <name type="common">Entomopathogenic nematode worm</name>
    <dbReference type="NCBI Taxonomy" id="37862"/>
    <lineage>
        <taxon>Eukaryota</taxon>
        <taxon>Metazoa</taxon>
        <taxon>Ecdysozoa</taxon>
        <taxon>Nematoda</taxon>
        <taxon>Chromadorea</taxon>
        <taxon>Rhabditida</taxon>
        <taxon>Rhabditina</taxon>
        <taxon>Rhabditomorpha</taxon>
        <taxon>Strongyloidea</taxon>
        <taxon>Heterorhabditidae</taxon>
        <taxon>Heterorhabditis</taxon>
    </lineage>
</organism>